<accession>A0AAW1TE01</accession>
<organism evidence="9 10">
    <name type="scientific">Apatococcus fuscideae</name>
    <dbReference type="NCBI Taxonomy" id="2026836"/>
    <lineage>
        <taxon>Eukaryota</taxon>
        <taxon>Viridiplantae</taxon>
        <taxon>Chlorophyta</taxon>
        <taxon>core chlorophytes</taxon>
        <taxon>Trebouxiophyceae</taxon>
        <taxon>Chlorellales</taxon>
        <taxon>Chlorellaceae</taxon>
        <taxon>Apatococcus</taxon>
    </lineage>
</organism>
<evidence type="ECO:0008006" key="11">
    <source>
        <dbReference type="Google" id="ProtNLM"/>
    </source>
</evidence>
<evidence type="ECO:0000256" key="1">
    <source>
        <dbReference type="ARBA" id="ARBA00004141"/>
    </source>
</evidence>
<proteinExistence type="inferred from homology"/>
<name>A0AAW1TE01_9CHLO</name>
<keyword evidence="3 6" id="KW-0812">Transmembrane</keyword>
<dbReference type="GO" id="GO:0055085">
    <property type="term" value="P:transmembrane transport"/>
    <property type="evidence" value="ECO:0007669"/>
    <property type="project" value="InterPro"/>
</dbReference>
<evidence type="ECO:0000256" key="6">
    <source>
        <dbReference type="PROSITE-ProRule" id="PRU00282"/>
    </source>
</evidence>
<feature type="repeat" description="Solcar" evidence="6">
    <location>
        <begin position="228"/>
        <end position="317"/>
    </location>
</feature>
<sequence>MDSAETATPPPDTTKRRQQQSPDMMYTLKLLMAGGLAGAISKTATAPLARLTILYQVSGLHLASAGAGHIQRLSLGAALQHIVAQEGFRALWKGNGVTIIHRMPYSAANFWAYESITRAWNHKWPASRPHEDILRRLCAGGIAGMTACLLAYPLDLVRTRLSAQTTSNYYTGISHALRAIVHDEGFLGLYRGLGATLLQIGPSLALNYCAYETLRSHALQLYPDYSSPTVAMSLACGSMAGVFSSTCTFPLDLVRRRIQLSGQHGGQQQRMRYMDVVRGIIARDGARGFYAGLLPEYYKVVPSVALAFCSYESLKKFLNVASVDNRHR</sequence>
<evidence type="ECO:0000256" key="5">
    <source>
        <dbReference type="ARBA" id="ARBA00023136"/>
    </source>
</evidence>
<protein>
    <recommendedName>
        <fullName evidence="11">Mitochondrial carrier protein</fullName>
    </recommendedName>
</protein>
<feature type="region of interest" description="Disordered" evidence="8">
    <location>
        <begin position="1"/>
        <end position="20"/>
    </location>
</feature>
<dbReference type="Proteomes" id="UP001485043">
    <property type="component" value="Unassembled WGS sequence"/>
</dbReference>
<feature type="repeat" description="Solcar" evidence="6">
    <location>
        <begin position="131"/>
        <end position="217"/>
    </location>
</feature>
<gene>
    <name evidence="9" type="ORF">WJX84_007723</name>
</gene>
<comment type="caution">
    <text evidence="9">The sequence shown here is derived from an EMBL/GenBank/DDBJ whole genome shotgun (WGS) entry which is preliminary data.</text>
</comment>
<comment type="subcellular location">
    <subcellularLocation>
        <location evidence="1">Membrane</location>
        <topology evidence="1">Multi-pass membrane protein</topology>
    </subcellularLocation>
</comment>
<keyword evidence="4" id="KW-0677">Repeat</keyword>
<comment type="similarity">
    <text evidence="7">Belongs to the mitochondrial carrier (TC 2.A.29) family.</text>
</comment>
<dbReference type="Pfam" id="PF00153">
    <property type="entry name" value="Mito_carr"/>
    <property type="match status" value="3"/>
</dbReference>
<dbReference type="SUPFAM" id="SSF103506">
    <property type="entry name" value="Mitochondrial carrier"/>
    <property type="match status" value="1"/>
</dbReference>
<dbReference type="Gene3D" id="1.50.40.10">
    <property type="entry name" value="Mitochondrial carrier domain"/>
    <property type="match status" value="1"/>
</dbReference>
<feature type="repeat" description="Solcar" evidence="6">
    <location>
        <begin position="25"/>
        <end position="119"/>
    </location>
</feature>
<keyword evidence="5 6" id="KW-0472">Membrane</keyword>
<dbReference type="InterPro" id="IPR023395">
    <property type="entry name" value="MCP_dom_sf"/>
</dbReference>
<evidence type="ECO:0000256" key="8">
    <source>
        <dbReference type="SAM" id="MobiDB-lite"/>
    </source>
</evidence>
<keyword evidence="10" id="KW-1185">Reference proteome</keyword>
<dbReference type="GO" id="GO:0016020">
    <property type="term" value="C:membrane"/>
    <property type="evidence" value="ECO:0007669"/>
    <property type="project" value="UniProtKB-SubCell"/>
</dbReference>
<dbReference type="PRINTS" id="PR00926">
    <property type="entry name" value="MITOCARRIER"/>
</dbReference>
<evidence type="ECO:0000256" key="7">
    <source>
        <dbReference type="RuleBase" id="RU000488"/>
    </source>
</evidence>
<dbReference type="PANTHER" id="PTHR24089">
    <property type="entry name" value="SOLUTE CARRIER FAMILY 25"/>
    <property type="match status" value="1"/>
</dbReference>
<reference evidence="9 10" key="1">
    <citation type="journal article" date="2024" name="Nat. Commun.">
        <title>Phylogenomics reveals the evolutionary origins of lichenization in chlorophyte algae.</title>
        <authorList>
            <person name="Puginier C."/>
            <person name="Libourel C."/>
            <person name="Otte J."/>
            <person name="Skaloud P."/>
            <person name="Haon M."/>
            <person name="Grisel S."/>
            <person name="Petersen M."/>
            <person name="Berrin J.G."/>
            <person name="Delaux P.M."/>
            <person name="Dal Grande F."/>
            <person name="Keller J."/>
        </authorList>
    </citation>
    <scope>NUCLEOTIDE SEQUENCE [LARGE SCALE GENOMIC DNA]</scope>
    <source>
        <strain evidence="9 10">SAG 2523</strain>
    </source>
</reference>
<evidence type="ECO:0000256" key="3">
    <source>
        <dbReference type="ARBA" id="ARBA00022692"/>
    </source>
</evidence>
<dbReference type="EMBL" id="JALJOV010000063">
    <property type="protein sequence ID" value="KAK9867805.1"/>
    <property type="molecule type" value="Genomic_DNA"/>
</dbReference>
<keyword evidence="2 7" id="KW-0813">Transport</keyword>
<dbReference type="InterPro" id="IPR002067">
    <property type="entry name" value="MCP"/>
</dbReference>
<dbReference type="InterPro" id="IPR018108">
    <property type="entry name" value="MCP_transmembrane"/>
</dbReference>
<evidence type="ECO:0000256" key="4">
    <source>
        <dbReference type="ARBA" id="ARBA00022737"/>
    </source>
</evidence>
<evidence type="ECO:0000313" key="9">
    <source>
        <dbReference type="EMBL" id="KAK9867805.1"/>
    </source>
</evidence>
<dbReference type="PROSITE" id="PS50920">
    <property type="entry name" value="SOLCAR"/>
    <property type="match status" value="3"/>
</dbReference>
<dbReference type="AlphaFoldDB" id="A0AAW1TE01"/>
<evidence type="ECO:0000313" key="10">
    <source>
        <dbReference type="Proteomes" id="UP001485043"/>
    </source>
</evidence>
<evidence type="ECO:0000256" key="2">
    <source>
        <dbReference type="ARBA" id="ARBA00022448"/>
    </source>
</evidence>